<evidence type="ECO:0000256" key="19">
    <source>
        <dbReference type="ARBA" id="ARBA00022989"/>
    </source>
</evidence>
<dbReference type="GO" id="GO:0038180">
    <property type="term" value="P:nerve growth factor signaling pathway"/>
    <property type="evidence" value="ECO:0007669"/>
    <property type="project" value="TreeGrafter"/>
</dbReference>
<dbReference type="Pfam" id="PF13855">
    <property type="entry name" value="LRR_8"/>
    <property type="match status" value="1"/>
</dbReference>
<keyword evidence="19" id="KW-1133">Transmembrane helix</keyword>
<dbReference type="PANTHER" id="PTHR24416">
    <property type="entry name" value="TYROSINE-PROTEIN KINASE RECEPTOR"/>
    <property type="match status" value="1"/>
</dbReference>
<accession>A0A2U9CIT1</accession>
<dbReference type="InterPro" id="IPR017441">
    <property type="entry name" value="Protein_kinase_ATP_BS"/>
</dbReference>
<dbReference type="PANTHER" id="PTHR24416:SF370">
    <property type="entry name" value="HIGH AFFINITY NERVE GROWTH FACTOR RECEPTOR"/>
    <property type="match status" value="1"/>
</dbReference>
<dbReference type="GO" id="GO:0031902">
    <property type="term" value="C:late endosome membrane"/>
    <property type="evidence" value="ECO:0007669"/>
    <property type="project" value="UniProtKB-SubCell"/>
</dbReference>
<dbReference type="FunFam" id="3.30.200.20:FF:000033">
    <property type="entry name" value="Tyrosine-protein kinase receptor"/>
    <property type="match status" value="1"/>
</dbReference>
<evidence type="ECO:0000256" key="21">
    <source>
        <dbReference type="ARBA" id="ARBA00023137"/>
    </source>
</evidence>
<keyword evidence="13" id="KW-0967">Endosome</keyword>
<dbReference type="FunFam" id="3.80.10.10:FF:000163">
    <property type="entry name" value="Tyrosine-protein kinase receptor"/>
    <property type="match status" value="1"/>
</dbReference>
<keyword evidence="18" id="KW-0524">Neurogenesis</keyword>
<dbReference type="Pfam" id="PF07714">
    <property type="entry name" value="PK_Tyr_Ser-Thr"/>
    <property type="match status" value="1"/>
</dbReference>
<evidence type="ECO:0000313" key="37">
    <source>
        <dbReference type="Ensembl" id="ENSSMAP00000021249.2"/>
    </source>
</evidence>
<keyword evidence="22" id="KW-1015">Disulfide bond</keyword>
<evidence type="ECO:0000256" key="1">
    <source>
        <dbReference type="ARBA" id="ARBA00004158"/>
    </source>
</evidence>
<reference evidence="37" key="2">
    <citation type="submission" date="2020-05" db="EMBL/GenBank/DDBJ databases">
        <authorList>
            <person name="Moser M."/>
        </authorList>
    </citation>
    <scope>NUCLEOTIDE SEQUENCE [LARGE SCALE GENOMIC DNA]</scope>
</reference>
<dbReference type="InterPro" id="IPR007110">
    <property type="entry name" value="Ig-like_dom"/>
</dbReference>
<comment type="catalytic activity">
    <reaction evidence="27 32">
        <text>L-tyrosyl-[protein] + ATP = O-phospho-L-tyrosyl-[protein] + ADP + H(+)</text>
        <dbReference type="Rhea" id="RHEA:10596"/>
        <dbReference type="Rhea" id="RHEA-COMP:10136"/>
        <dbReference type="Rhea" id="RHEA-COMP:20101"/>
        <dbReference type="ChEBI" id="CHEBI:15378"/>
        <dbReference type="ChEBI" id="CHEBI:30616"/>
        <dbReference type="ChEBI" id="CHEBI:46858"/>
        <dbReference type="ChEBI" id="CHEBI:61978"/>
        <dbReference type="ChEBI" id="CHEBI:456216"/>
        <dbReference type="EC" id="2.7.10.1"/>
    </reaction>
</comment>
<dbReference type="InterPro" id="IPR000719">
    <property type="entry name" value="Prot_kinase_dom"/>
</dbReference>
<dbReference type="Gene3D" id="2.60.40.10">
    <property type="entry name" value="Immunoglobulins"/>
    <property type="match status" value="2"/>
</dbReference>
<dbReference type="GO" id="GO:0055038">
    <property type="term" value="C:recycling endosome membrane"/>
    <property type="evidence" value="ECO:0007669"/>
    <property type="project" value="UniProtKB-SubCell"/>
</dbReference>
<keyword evidence="24" id="KW-0325">Glycoprotein</keyword>
<keyword evidence="23 32" id="KW-0675">Receptor</keyword>
<dbReference type="InterPro" id="IPR031635">
    <property type="entry name" value="NTRK_LRRCT"/>
</dbReference>
<feature type="domain" description="Ig-like" evidence="35">
    <location>
        <begin position="191"/>
        <end position="280"/>
    </location>
</feature>
<evidence type="ECO:0000256" key="33">
    <source>
        <dbReference type="SAM" id="SignalP"/>
    </source>
</evidence>
<evidence type="ECO:0000256" key="5">
    <source>
        <dbReference type="ARBA" id="ARBA00022475"/>
    </source>
</evidence>
<keyword evidence="8" id="KW-0808">Transferase</keyword>
<dbReference type="Gene3D" id="1.10.510.10">
    <property type="entry name" value="Transferase(Phosphotransferase) domain 1"/>
    <property type="match status" value="1"/>
</dbReference>
<dbReference type="GO" id="GO:0005030">
    <property type="term" value="F:neurotrophin receptor activity"/>
    <property type="evidence" value="ECO:0007669"/>
    <property type="project" value="InterPro"/>
</dbReference>
<evidence type="ECO:0000256" key="20">
    <source>
        <dbReference type="ARBA" id="ARBA00023136"/>
    </source>
</evidence>
<keyword evidence="4" id="KW-0217">Developmental protein</keyword>
<dbReference type="Gene3D" id="3.80.10.10">
    <property type="entry name" value="Ribonuclease Inhibitor"/>
    <property type="match status" value="1"/>
</dbReference>
<dbReference type="SMART" id="SM00408">
    <property type="entry name" value="IGc2"/>
    <property type="match status" value="1"/>
</dbReference>
<evidence type="ECO:0000256" key="10">
    <source>
        <dbReference type="ARBA" id="ARBA00022729"/>
    </source>
</evidence>
<dbReference type="Pfam" id="PF16920">
    <property type="entry name" value="LRRCT_2"/>
    <property type="match status" value="1"/>
</dbReference>
<dbReference type="PROSITE" id="PS50011">
    <property type="entry name" value="PROTEIN_KINASE_DOM"/>
    <property type="match status" value="1"/>
</dbReference>
<comment type="similarity">
    <text evidence="32">Belongs to the protein kinase superfamily. Tyr protein kinase family. Insulin receptor subfamily.</text>
</comment>
<evidence type="ECO:0000256" key="32">
    <source>
        <dbReference type="RuleBase" id="RU000312"/>
    </source>
</evidence>
<evidence type="ECO:0000256" key="8">
    <source>
        <dbReference type="ARBA" id="ARBA00022679"/>
    </source>
</evidence>
<keyword evidence="20" id="KW-0472">Membrane</keyword>
<dbReference type="GO" id="GO:0005524">
    <property type="term" value="F:ATP binding"/>
    <property type="evidence" value="ECO:0007669"/>
    <property type="project" value="UniProtKB-UniRule"/>
</dbReference>
<keyword evidence="12 29" id="KW-0547">Nucleotide-binding</keyword>
<dbReference type="GO" id="GO:0043235">
    <property type="term" value="C:receptor complex"/>
    <property type="evidence" value="ECO:0007669"/>
    <property type="project" value="TreeGrafter"/>
</dbReference>
<proteinExistence type="inferred from homology"/>
<dbReference type="SMART" id="SM00219">
    <property type="entry name" value="TyrKc"/>
    <property type="match status" value="1"/>
</dbReference>
<keyword evidence="16 29" id="KW-0067">ATP-binding</keyword>
<dbReference type="SUPFAM" id="SSF48726">
    <property type="entry name" value="Immunoglobulin"/>
    <property type="match status" value="2"/>
</dbReference>
<feature type="domain" description="Protein kinase" evidence="34">
    <location>
        <begin position="509"/>
        <end position="780"/>
    </location>
</feature>
<dbReference type="InterPro" id="IPR003598">
    <property type="entry name" value="Ig_sub2"/>
</dbReference>
<dbReference type="SUPFAM" id="SSF52058">
    <property type="entry name" value="L domain-like"/>
    <property type="match status" value="1"/>
</dbReference>
<dbReference type="PROSITE" id="PS00109">
    <property type="entry name" value="PROTEIN_KINASE_TYR"/>
    <property type="match status" value="1"/>
</dbReference>
<dbReference type="Gene3D" id="3.30.200.20">
    <property type="entry name" value="Phosphorylase Kinase, domain 1"/>
    <property type="match status" value="1"/>
</dbReference>
<dbReference type="GO" id="GO:0005886">
    <property type="term" value="C:plasma membrane"/>
    <property type="evidence" value="ECO:0007669"/>
    <property type="project" value="UniProtKB-SubCell"/>
</dbReference>
<evidence type="ECO:0000313" key="38">
    <source>
        <dbReference type="Proteomes" id="UP000246464"/>
    </source>
</evidence>
<dbReference type="STRING" id="52904.ENSSMAP00000021249"/>
<dbReference type="PRINTS" id="PR00109">
    <property type="entry name" value="TYRKINASE"/>
</dbReference>
<evidence type="ECO:0000256" key="9">
    <source>
        <dbReference type="ARBA" id="ARBA00022692"/>
    </source>
</evidence>
<evidence type="ECO:0000256" key="13">
    <source>
        <dbReference type="ARBA" id="ARBA00022753"/>
    </source>
</evidence>
<evidence type="ECO:0000256" key="18">
    <source>
        <dbReference type="ARBA" id="ARBA00022902"/>
    </source>
</evidence>
<dbReference type="GO" id="GO:0010976">
    <property type="term" value="P:positive regulation of neuron projection development"/>
    <property type="evidence" value="ECO:0007669"/>
    <property type="project" value="TreeGrafter"/>
</dbReference>
<feature type="site" description="Interaction with PLCG1" evidence="30">
    <location>
        <position position="790"/>
    </location>
</feature>
<evidence type="ECO:0000256" key="3">
    <source>
        <dbReference type="ARBA" id="ARBA00004480"/>
    </source>
</evidence>
<evidence type="ECO:0000256" key="24">
    <source>
        <dbReference type="ARBA" id="ARBA00023180"/>
    </source>
</evidence>
<dbReference type="PROSITE" id="PS00107">
    <property type="entry name" value="PROTEIN_KINASE_ATP"/>
    <property type="match status" value="1"/>
</dbReference>
<evidence type="ECO:0000256" key="30">
    <source>
        <dbReference type="PIRSR" id="PIRSR620777-52"/>
    </source>
</evidence>
<keyword evidence="25" id="KW-0393">Immunoglobulin domain</keyword>
<dbReference type="Proteomes" id="UP000694558">
    <property type="component" value="Chromosome 16"/>
</dbReference>
<comment type="subcellular location">
    <subcellularLocation>
        <location evidence="2">Cell membrane</location>
        <topology evidence="2">Single-pass type I membrane protein</topology>
    </subcellularLocation>
    <subcellularLocation>
        <location evidence="1">Early endosome membrane</location>
        <topology evidence="1">Single-pass type I membrane protein</topology>
    </subcellularLocation>
    <subcellularLocation>
        <location evidence="26">Late endosome membrane</location>
        <topology evidence="26">Single-pass type I membrane protein</topology>
    </subcellularLocation>
    <subcellularLocation>
        <location evidence="3">Recycling endosome membrane</location>
        <topology evidence="3">Single-pass type I membrane protein</topology>
    </subcellularLocation>
</comment>
<reference evidence="36 38" key="1">
    <citation type="submission" date="2017-12" db="EMBL/GenBank/DDBJ databases">
        <title>Integrating genomic resources of turbot (Scophthalmus maximus) in depth evaluation of genetic and physical mapping variation across individuals.</title>
        <authorList>
            <person name="Martinez P."/>
        </authorList>
    </citation>
    <scope>NUCLEOTIDE SEQUENCE [LARGE SCALE GENOMIC DNA]</scope>
</reference>
<evidence type="ECO:0000256" key="16">
    <source>
        <dbReference type="ARBA" id="ARBA00022840"/>
    </source>
</evidence>
<evidence type="ECO:0000256" key="14">
    <source>
        <dbReference type="ARBA" id="ARBA00022777"/>
    </source>
</evidence>
<dbReference type="PRINTS" id="PR01939">
    <property type="entry name" value="NTKRECEPTOR"/>
</dbReference>
<name>A0A2U9CIT1_SCOMX</name>
<dbReference type="GO" id="GO:0030424">
    <property type="term" value="C:axon"/>
    <property type="evidence" value="ECO:0007669"/>
    <property type="project" value="TreeGrafter"/>
</dbReference>
<dbReference type="Proteomes" id="UP000246464">
    <property type="component" value="Chromosome 16"/>
</dbReference>
<keyword evidence="7" id="KW-0433">Leucine-rich repeat</keyword>
<dbReference type="InterPro" id="IPR001611">
    <property type="entry name" value="Leu-rich_rpt"/>
</dbReference>
<keyword evidence="11" id="KW-0677">Repeat</keyword>
<feature type="binding site" evidence="29 31">
    <location>
        <position position="543"/>
    </location>
    <ligand>
        <name>ATP</name>
        <dbReference type="ChEBI" id="CHEBI:30616"/>
    </ligand>
</feature>
<evidence type="ECO:0000256" key="26">
    <source>
        <dbReference type="ARBA" id="ARBA00037817"/>
    </source>
</evidence>
<dbReference type="InterPro" id="IPR002011">
    <property type="entry name" value="Tyr_kinase_rcpt_2_CS"/>
</dbReference>
<evidence type="ECO:0000256" key="17">
    <source>
        <dbReference type="ARBA" id="ARBA00022843"/>
    </source>
</evidence>
<dbReference type="GO" id="GO:0030154">
    <property type="term" value="P:cell differentiation"/>
    <property type="evidence" value="ECO:0007669"/>
    <property type="project" value="UniProtKB-KW"/>
</dbReference>
<keyword evidence="9 32" id="KW-0812">Transmembrane</keyword>
<dbReference type="FunFam" id="2.60.40.10:FF:000522">
    <property type="entry name" value="Tyrosine-protein kinase receptor"/>
    <property type="match status" value="1"/>
</dbReference>
<dbReference type="InterPro" id="IPR008266">
    <property type="entry name" value="Tyr_kinase_AS"/>
</dbReference>
<evidence type="ECO:0000256" key="6">
    <source>
        <dbReference type="ARBA" id="ARBA00022553"/>
    </source>
</evidence>
<protein>
    <recommendedName>
        <fullName evidence="32">Tyrosine-protein kinase receptor</fullName>
        <ecNumber evidence="32">2.7.10.1</ecNumber>
    </recommendedName>
</protein>
<dbReference type="FunFam" id="1.10.510.10:FF:000034">
    <property type="entry name" value="Tyrosine-protein kinase receptor"/>
    <property type="match status" value="1"/>
</dbReference>
<dbReference type="AlphaFoldDB" id="A0A2U9CIT1"/>
<dbReference type="CDD" id="cd05092">
    <property type="entry name" value="PTKc_TrkA"/>
    <property type="match status" value="1"/>
</dbReference>
<dbReference type="GO" id="GO:0007169">
    <property type="term" value="P:cell surface receptor protein tyrosine kinase signaling pathway"/>
    <property type="evidence" value="ECO:0007669"/>
    <property type="project" value="InterPro"/>
</dbReference>
<feature type="chain" id="PRO_5044582117" description="Tyrosine-protein kinase receptor" evidence="33">
    <location>
        <begin position="28"/>
        <end position="795"/>
    </location>
</feature>
<evidence type="ECO:0000256" key="4">
    <source>
        <dbReference type="ARBA" id="ARBA00022473"/>
    </source>
</evidence>
<evidence type="ECO:0000256" key="31">
    <source>
        <dbReference type="PROSITE-ProRule" id="PRU10141"/>
    </source>
</evidence>
<gene>
    <name evidence="37" type="primary">ntrk1</name>
    <name evidence="36" type="ORF">SMAX5B_013827</name>
</gene>
<dbReference type="PROSITE" id="PS50835">
    <property type="entry name" value="IG_LIKE"/>
    <property type="match status" value="1"/>
</dbReference>
<dbReference type="GeneTree" id="ENSGT00940000159412"/>
<dbReference type="PROSITE" id="PS00239">
    <property type="entry name" value="RECEPTOR_TYR_KIN_II"/>
    <property type="match status" value="1"/>
</dbReference>
<evidence type="ECO:0000256" key="28">
    <source>
        <dbReference type="PIRSR" id="PIRSR620777-50"/>
    </source>
</evidence>
<evidence type="ECO:0000256" key="27">
    <source>
        <dbReference type="ARBA" id="ARBA00051243"/>
    </source>
</evidence>
<evidence type="ECO:0000256" key="11">
    <source>
        <dbReference type="ARBA" id="ARBA00022737"/>
    </source>
</evidence>
<keyword evidence="5" id="KW-1003">Cell membrane</keyword>
<keyword evidence="21" id="KW-0829">Tyrosine-protein kinase</keyword>
<evidence type="ECO:0000256" key="25">
    <source>
        <dbReference type="ARBA" id="ARBA00023319"/>
    </source>
</evidence>
<evidence type="ECO:0000256" key="7">
    <source>
        <dbReference type="ARBA" id="ARBA00022614"/>
    </source>
</evidence>
<dbReference type="GO" id="GO:0004714">
    <property type="term" value="F:transmembrane receptor protein tyrosine kinase activity"/>
    <property type="evidence" value="ECO:0007669"/>
    <property type="project" value="UniProtKB-EC"/>
</dbReference>
<feature type="active site" description="Proton acceptor" evidence="28">
    <location>
        <position position="649"/>
    </location>
</feature>
<dbReference type="GO" id="GO:0031901">
    <property type="term" value="C:early endosome membrane"/>
    <property type="evidence" value="ECO:0007669"/>
    <property type="project" value="UniProtKB-SubCell"/>
</dbReference>
<reference evidence="37" key="4">
    <citation type="submission" date="2025-05" db="UniProtKB">
        <authorList>
            <consortium name="Ensembl"/>
        </authorList>
    </citation>
    <scope>IDENTIFICATION</scope>
</reference>
<feature type="binding site" evidence="29">
    <location>
        <begin position="515"/>
        <end position="523"/>
    </location>
    <ligand>
        <name>ATP</name>
        <dbReference type="ChEBI" id="CHEBI:30616"/>
    </ligand>
</feature>
<dbReference type="InterPro" id="IPR020777">
    <property type="entry name" value="NTRK"/>
</dbReference>
<keyword evidence="14" id="KW-0418">Kinase</keyword>
<dbReference type="InterPro" id="IPR013783">
    <property type="entry name" value="Ig-like_fold"/>
</dbReference>
<dbReference type="InterPro" id="IPR013098">
    <property type="entry name" value="Ig_I-set"/>
</dbReference>
<keyword evidence="17" id="KW-0832">Ubl conjugation</keyword>
<dbReference type="Pfam" id="PF07679">
    <property type="entry name" value="I-set"/>
    <property type="match status" value="2"/>
</dbReference>
<organism evidence="36 38">
    <name type="scientific">Scophthalmus maximus</name>
    <name type="common">Turbot</name>
    <name type="synonym">Psetta maxima</name>
    <dbReference type="NCBI Taxonomy" id="52904"/>
    <lineage>
        <taxon>Eukaryota</taxon>
        <taxon>Metazoa</taxon>
        <taxon>Chordata</taxon>
        <taxon>Craniata</taxon>
        <taxon>Vertebrata</taxon>
        <taxon>Euteleostomi</taxon>
        <taxon>Actinopterygii</taxon>
        <taxon>Neopterygii</taxon>
        <taxon>Teleostei</taxon>
        <taxon>Neoteleostei</taxon>
        <taxon>Acanthomorphata</taxon>
        <taxon>Carangaria</taxon>
        <taxon>Pleuronectiformes</taxon>
        <taxon>Pleuronectoidei</taxon>
        <taxon>Scophthalmidae</taxon>
        <taxon>Scophthalmus</taxon>
    </lineage>
</organism>
<evidence type="ECO:0000256" key="23">
    <source>
        <dbReference type="ARBA" id="ARBA00023170"/>
    </source>
</evidence>
<dbReference type="GO" id="GO:0051897">
    <property type="term" value="P:positive regulation of phosphatidylinositol 3-kinase/protein kinase B signal transduction"/>
    <property type="evidence" value="ECO:0007669"/>
    <property type="project" value="TreeGrafter"/>
</dbReference>
<evidence type="ECO:0000259" key="34">
    <source>
        <dbReference type="PROSITE" id="PS50011"/>
    </source>
</evidence>
<sequence length="795" mass="89578">MAVSPRALALLPLALALLSLAPAPALGGCPSACRCSFAMLQCLEPDGITSVPTLAAQESENVTEIYIENQVGLENITEFDLVNYKELKNLTVTSCKLRLISANAFQYNLKLQYVNLASNSLELISWRVFRLLPLLNLVLRDNPLVCSCDLYWLQEWQRNDRGDLDNQMLSCFSDNQEVPLNSLVIDNCSLPVVNIVSSKNKIQEGGNLTFECHVTGSPTPSVRWRTDELNSPFFTQERILGSTLELVLFLSNVSSKDNLRNLSCEAENQAGPREEMVTLDIEFPVRILFLRDAVQQHFWCFPFAVDGNPEPSINWLYNGKVLRESVYTYTQFITDSSDGSVKHGCLFLNKPTHINNGFYTLIVQNKLGRDEATANGSFMTNPFDPLDPEGIIPFPTNKSDMDVTENPESRVFVVSVASGLAVFACTFLLITVLVINKCGQQSKFGIHRSSVLGTEDDLAVSLRFMNFGTSPPSSDEDSGLSSFVENPQYFCGIIKDKDMCVQHIKRQDIVLKWELGEGAFGKVYLAECANLSPDSDKMLVAIKTLKDANESTRQDFQREAELLTVLQHQHIVRFYGVCTDGEPLAMVFEYMRHGDLNRFLRAHGPDARILEETKMPPLGQLTLPQMLQIAAQIASGMVYLASLHFVHRDLATRNCLVGEGLVVKIGDFGMSRDIYSTDYYRVGGRTMLPIRWMPPESIMYRKFTTESDIWSFGVVLWEIFTYGKQPWYQLSNSEAIECITQGRELERPRTCPKEVYMLMQGCWQREPQQRMVIKDIHSRLLALVKNPPVYLDILG</sequence>
<dbReference type="InterPro" id="IPR036179">
    <property type="entry name" value="Ig-like_dom_sf"/>
</dbReference>
<dbReference type="PRINTS" id="PR01940">
    <property type="entry name" value="NTKRECEPTOR1"/>
</dbReference>
<keyword evidence="10 33" id="KW-0732">Signal</keyword>
<dbReference type="InterPro" id="IPR020461">
    <property type="entry name" value="NTRK1"/>
</dbReference>
<dbReference type="EC" id="2.7.10.1" evidence="32"/>
<dbReference type="SMART" id="SM00409">
    <property type="entry name" value="IG"/>
    <property type="match status" value="1"/>
</dbReference>
<dbReference type="CDD" id="cd00096">
    <property type="entry name" value="Ig"/>
    <property type="match status" value="1"/>
</dbReference>
<evidence type="ECO:0000256" key="22">
    <source>
        <dbReference type="ARBA" id="ARBA00023157"/>
    </source>
</evidence>
<evidence type="ECO:0000256" key="15">
    <source>
        <dbReference type="ARBA" id="ARBA00022782"/>
    </source>
</evidence>
<reference evidence="37" key="3">
    <citation type="submission" date="2023-05" db="EMBL/GenBank/DDBJ databases">
        <title>High-quality long-read genome of Scophthalmus maximus.</title>
        <authorList>
            <person name="Lien S."/>
            <person name="Martinez P."/>
        </authorList>
    </citation>
    <scope>NUCLEOTIDE SEQUENCE [LARGE SCALE GENOMIC DNA]</scope>
</reference>
<evidence type="ECO:0000313" key="36">
    <source>
        <dbReference type="EMBL" id="AWP15626.1"/>
    </source>
</evidence>
<dbReference type="SUPFAM" id="SSF56112">
    <property type="entry name" value="Protein kinase-like (PK-like)"/>
    <property type="match status" value="1"/>
</dbReference>
<dbReference type="PROSITE" id="PS51257">
    <property type="entry name" value="PROKAR_LIPOPROTEIN"/>
    <property type="match status" value="1"/>
</dbReference>
<dbReference type="GO" id="GO:0007399">
    <property type="term" value="P:nervous system development"/>
    <property type="evidence" value="ECO:0007669"/>
    <property type="project" value="UniProtKB-KW"/>
</dbReference>
<dbReference type="InterPro" id="IPR020635">
    <property type="entry name" value="Tyr_kinase_cat_dom"/>
</dbReference>
<dbReference type="Ensembl" id="ENSSMAT00000021502.2">
    <property type="protein sequence ID" value="ENSSMAP00000021249.2"/>
    <property type="gene ID" value="ENSSMAG00000013025.2"/>
</dbReference>
<feature type="signal peptide" evidence="33">
    <location>
        <begin position="1"/>
        <end position="27"/>
    </location>
</feature>
<dbReference type="EMBL" id="CP026258">
    <property type="protein sequence ID" value="AWP15626.1"/>
    <property type="molecule type" value="Genomic_DNA"/>
</dbReference>
<dbReference type="InterPro" id="IPR001245">
    <property type="entry name" value="Ser-Thr/Tyr_kinase_cat_dom"/>
</dbReference>
<dbReference type="GO" id="GO:0043121">
    <property type="term" value="F:neurotrophin binding"/>
    <property type="evidence" value="ECO:0007669"/>
    <property type="project" value="TreeGrafter"/>
</dbReference>
<evidence type="ECO:0000256" key="12">
    <source>
        <dbReference type="ARBA" id="ARBA00022741"/>
    </source>
</evidence>
<evidence type="ECO:0000256" key="2">
    <source>
        <dbReference type="ARBA" id="ARBA00004251"/>
    </source>
</evidence>
<dbReference type="InterPro" id="IPR050122">
    <property type="entry name" value="RTK"/>
</dbReference>
<dbReference type="InterPro" id="IPR032675">
    <property type="entry name" value="LRR_dom_sf"/>
</dbReference>
<keyword evidence="15" id="KW-0221">Differentiation</keyword>
<keyword evidence="38" id="KW-1185">Reference proteome</keyword>
<dbReference type="InterPro" id="IPR011009">
    <property type="entry name" value="Kinase-like_dom_sf"/>
</dbReference>
<evidence type="ECO:0000256" key="29">
    <source>
        <dbReference type="PIRSR" id="PIRSR620777-51"/>
    </source>
</evidence>
<keyword evidence="6 32" id="KW-0597">Phosphoprotein</keyword>
<feature type="site" description="Interaction with SHC1" evidence="30">
    <location>
        <position position="489"/>
    </location>
</feature>
<dbReference type="InterPro" id="IPR003599">
    <property type="entry name" value="Ig_sub"/>
</dbReference>
<evidence type="ECO:0000259" key="35">
    <source>
        <dbReference type="PROSITE" id="PS50835"/>
    </source>
</evidence>